<dbReference type="GO" id="GO:0006888">
    <property type="term" value="P:endoplasmic reticulum to Golgi vesicle-mediated transport"/>
    <property type="evidence" value="ECO:0000318"/>
    <property type="project" value="GO_Central"/>
</dbReference>
<dbReference type="HOGENOM" id="CLU_054453_4_1_1"/>
<evidence type="ECO:0000256" key="1">
    <source>
        <dbReference type="ARBA" id="ARBA00004163"/>
    </source>
</evidence>
<comment type="subcellular location">
    <subcellularLocation>
        <location evidence="1">Endoplasmic reticulum membrane</location>
        <topology evidence="1">Single-pass type IV membrane protein</topology>
    </subcellularLocation>
    <subcellularLocation>
        <location evidence="2">Golgi apparatus membrane</location>
    </subcellularLocation>
</comment>
<evidence type="ECO:0000313" key="17">
    <source>
        <dbReference type="EMBL" id="EFJ21222.1"/>
    </source>
</evidence>
<dbReference type="GO" id="GO:0015031">
    <property type="term" value="P:protein transport"/>
    <property type="evidence" value="ECO:0007669"/>
    <property type="project" value="UniProtKB-KW"/>
</dbReference>
<keyword evidence="5 13" id="KW-0812">Transmembrane</keyword>
<accession>D8S389</accession>
<evidence type="ECO:0000313" key="18">
    <source>
        <dbReference type="Proteomes" id="UP000001514"/>
    </source>
</evidence>
<keyword evidence="11 13" id="KW-0472">Membrane</keyword>
<evidence type="ECO:0000256" key="5">
    <source>
        <dbReference type="ARBA" id="ARBA00022692"/>
    </source>
</evidence>
<dbReference type="AlphaFoldDB" id="D8S389"/>
<feature type="transmembrane region" description="Helical" evidence="13">
    <location>
        <begin position="197"/>
        <end position="213"/>
    </location>
</feature>
<keyword evidence="9" id="KW-0333">Golgi apparatus</keyword>
<dbReference type="GO" id="GO:0005484">
    <property type="term" value="F:SNAP receptor activity"/>
    <property type="evidence" value="ECO:0000318"/>
    <property type="project" value="GO_Central"/>
</dbReference>
<dbReference type="KEGG" id="smo:SELMODRAFT_271384"/>
<dbReference type="GO" id="GO:0031201">
    <property type="term" value="C:SNARE complex"/>
    <property type="evidence" value="ECO:0000318"/>
    <property type="project" value="GO_Central"/>
</dbReference>
<dbReference type="Proteomes" id="UP000001514">
    <property type="component" value="Unassembled WGS sequence"/>
</dbReference>
<evidence type="ECO:0000256" key="13">
    <source>
        <dbReference type="SAM" id="Phobius"/>
    </source>
</evidence>
<evidence type="ECO:0000256" key="6">
    <source>
        <dbReference type="ARBA" id="ARBA00022824"/>
    </source>
</evidence>
<evidence type="ECO:0000256" key="2">
    <source>
        <dbReference type="ARBA" id="ARBA00004394"/>
    </source>
</evidence>
<evidence type="ECO:0000256" key="7">
    <source>
        <dbReference type="ARBA" id="ARBA00022927"/>
    </source>
</evidence>
<evidence type="ECO:0000313" key="16">
    <source>
        <dbReference type="EMBL" id="EFJ19332.1"/>
    </source>
</evidence>
<dbReference type="Gramene" id="EFJ19332">
    <property type="protein sequence ID" value="EFJ19332"/>
    <property type="gene ID" value="SELMODRAFT_271384"/>
</dbReference>
<keyword evidence="8 13" id="KW-1133">Transmembrane helix</keyword>
<evidence type="ECO:0000256" key="10">
    <source>
        <dbReference type="ARBA" id="ARBA00023054"/>
    </source>
</evidence>
<dbReference type="CDD" id="cd14824">
    <property type="entry name" value="Longin"/>
    <property type="match status" value="1"/>
</dbReference>
<dbReference type="SMART" id="SM01270">
    <property type="entry name" value="Longin"/>
    <property type="match status" value="1"/>
</dbReference>
<dbReference type="GO" id="GO:0012507">
    <property type="term" value="C:ER to Golgi transport vesicle membrane"/>
    <property type="evidence" value="ECO:0000318"/>
    <property type="project" value="GO_Central"/>
</dbReference>
<dbReference type="Pfam" id="PF00957">
    <property type="entry name" value="Synaptobrevin"/>
    <property type="match status" value="1"/>
</dbReference>
<dbReference type="InterPro" id="IPR042855">
    <property type="entry name" value="V_SNARE_CC"/>
</dbReference>
<dbReference type="InterPro" id="IPR011012">
    <property type="entry name" value="Longin-like_dom_sf"/>
</dbReference>
<dbReference type="FunCoup" id="D8S389">
    <property type="interactions" value="4644"/>
</dbReference>
<evidence type="ECO:0000259" key="15">
    <source>
        <dbReference type="PROSITE" id="PS50892"/>
    </source>
</evidence>
<proteinExistence type="inferred from homology"/>
<evidence type="ECO:0000256" key="3">
    <source>
        <dbReference type="ARBA" id="ARBA00008025"/>
    </source>
</evidence>
<evidence type="ECO:0000256" key="11">
    <source>
        <dbReference type="ARBA" id="ARBA00023136"/>
    </source>
</evidence>
<dbReference type="KEGG" id="smo:SELMODRAFT_228494"/>
<evidence type="ECO:0000256" key="12">
    <source>
        <dbReference type="PROSITE-ProRule" id="PRU00290"/>
    </source>
</evidence>
<dbReference type="GO" id="GO:0048280">
    <property type="term" value="P:vesicle fusion with Golgi apparatus"/>
    <property type="evidence" value="ECO:0000318"/>
    <property type="project" value="GO_Central"/>
</dbReference>
<protein>
    <submittedName>
        <fullName evidence="17">Uncharacterized protein</fullName>
    </submittedName>
</protein>
<evidence type="ECO:0000256" key="9">
    <source>
        <dbReference type="ARBA" id="ARBA00023034"/>
    </source>
</evidence>
<dbReference type="FunFam" id="3.30.450.50:FF:000003">
    <property type="entry name" value="25.3 kDa vesicle transport protein-like"/>
    <property type="match status" value="1"/>
</dbReference>
<dbReference type="SUPFAM" id="SSF64356">
    <property type="entry name" value="SNARE-like"/>
    <property type="match status" value="1"/>
</dbReference>
<dbReference type="OMA" id="FIYWRFF"/>
<keyword evidence="7" id="KW-0653">Protein transport</keyword>
<dbReference type="OrthoDB" id="1719357at2759"/>
<keyword evidence="10 12" id="KW-0175">Coiled coil</keyword>
<name>D8S389_SELML</name>
<dbReference type="Gene3D" id="3.30.450.50">
    <property type="entry name" value="Longin domain"/>
    <property type="match status" value="1"/>
</dbReference>
<keyword evidence="4" id="KW-0813">Transport</keyword>
<dbReference type="Pfam" id="PF13774">
    <property type="entry name" value="Longin"/>
    <property type="match status" value="1"/>
</dbReference>
<reference evidence="17 18" key="1">
    <citation type="journal article" date="2011" name="Science">
        <title>The Selaginella genome identifies genetic changes associated with the evolution of vascular plants.</title>
        <authorList>
            <person name="Banks J.A."/>
            <person name="Nishiyama T."/>
            <person name="Hasebe M."/>
            <person name="Bowman J.L."/>
            <person name="Gribskov M."/>
            <person name="dePamphilis C."/>
            <person name="Albert V.A."/>
            <person name="Aono N."/>
            <person name="Aoyama T."/>
            <person name="Ambrose B.A."/>
            <person name="Ashton N.W."/>
            <person name="Axtell M.J."/>
            <person name="Barker E."/>
            <person name="Barker M.S."/>
            <person name="Bennetzen J.L."/>
            <person name="Bonawitz N.D."/>
            <person name="Chapple C."/>
            <person name="Cheng C."/>
            <person name="Correa L.G."/>
            <person name="Dacre M."/>
            <person name="DeBarry J."/>
            <person name="Dreyer I."/>
            <person name="Elias M."/>
            <person name="Engstrom E.M."/>
            <person name="Estelle M."/>
            <person name="Feng L."/>
            <person name="Finet C."/>
            <person name="Floyd S.K."/>
            <person name="Frommer W.B."/>
            <person name="Fujita T."/>
            <person name="Gramzow L."/>
            <person name="Gutensohn M."/>
            <person name="Harholt J."/>
            <person name="Hattori M."/>
            <person name="Heyl A."/>
            <person name="Hirai T."/>
            <person name="Hiwatashi Y."/>
            <person name="Ishikawa M."/>
            <person name="Iwata M."/>
            <person name="Karol K.G."/>
            <person name="Koehler B."/>
            <person name="Kolukisaoglu U."/>
            <person name="Kubo M."/>
            <person name="Kurata T."/>
            <person name="Lalonde S."/>
            <person name="Li K."/>
            <person name="Li Y."/>
            <person name="Litt A."/>
            <person name="Lyons E."/>
            <person name="Manning G."/>
            <person name="Maruyama T."/>
            <person name="Michael T.P."/>
            <person name="Mikami K."/>
            <person name="Miyazaki S."/>
            <person name="Morinaga S."/>
            <person name="Murata T."/>
            <person name="Mueller-Roeber B."/>
            <person name="Nelson D.R."/>
            <person name="Obara M."/>
            <person name="Oguri Y."/>
            <person name="Olmstead R.G."/>
            <person name="Onodera N."/>
            <person name="Petersen B.L."/>
            <person name="Pils B."/>
            <person name="Prigge M."/>
            <person name="Rensing S.A."/>
            <person name="Riano-Pachon D.M."/>
            <person name="Roberts A.W."/>
            <person name="Sato Y."/>
            <person name="Scheller H.V."/>
            <person name="Schulz B."/>
            <person name="Schulz C."/>
            <person name="Shakirov E.V."/>
            <person name="Shibagaki N."/>
            <person name="Shinohara N."/>
            <person name="Shippen D.E."/>
            <person name="Soerensen I."/>
            <person name="Sotooka R."/>
            <person name="Sugimoto N."/>
            <person name="Sugita M."/>
            <person name="Sumikawa N."/>
            <person name="Tanurdzic M."/>
            <person name="Theissen G."/>
            <person name="Ulvskov P."/>
            <person name="Wakazuki S."/>
            <person name="Weng J.K."/>
            <person name="Willats W.W."/>
            <person name="Wipf D."/>
            <person name="Wolf P.G."/>
            <person name="Yang L."/>
            <person name="Zimmer A.D."/>
            <person name="Zhu Q."/>
            <person name="Mitros T."/>
            <person name="Hellsten U."/>
            <person name="Loque D."/>
            <person name="Otillar R."/>
            <person name="Salamov A."/>
            <person name="Schmutz J."/>
            <person name="Shapiro H."/>
            <person name="Lindquist E."/>
            <person name="Lucas S."/>
            <person name="Rokhsar D."/>
            <person name="Grigoriev I.V."/>
        </authorList>
    </citation>
    <scope>NUCLEOTIDE SEQUENCE [LARGE SCALE GENOMIC DNA]</scope>
</reference>
<dbReference type="PANTHER" id="PTHR45837">
    <property type="entry name" value="VESICLE-TRAFFICKING PROTEIN SEC22B"/>
    <property type="match status" value="1"/>
</dbReference>
<dbReference type="GO" id="GO:0006890">
    <property type="term" value="P:retrograde vesicle-mediated transport, Golgi to endoplasmic reticulum"/>
    <property type="evidence" value="ECO:0000318"/>
    <property type="project" value="GO_Central"/>
</dbReference>
<dbReference type="eggNOG" id="KOG0862">
    <property type="taxonomic scope" value="Eukaryota"/>
</dbReference>
<dbReference type="PROSITE" id="PS50892">
    <property type="entry name" value="V_SNARE"/>
    <property type="match status" value="1"/>
</dbReference>
<comment type="similarity">
    <text evidence="3">Belongs to the synaptobrevin family.</text>
</comment>
<evidence type="ECO:0000256" key="8">
    <source>
        <dbReference type="ARBA" id="ARBA00022989"/>
    </source>
</evidence>
<evidence type="ECO:0000259" key="14">
    <source>
        <dbReference type="PROSITE" id="PS50859"/>
    </source>
</evidence>
<organism evidence="18">
    <name type="scientific">Selaginella moellendorffii</name>
    <name type="common">Spikemoss</name>
    <dbReference type="NCBI Taxonomy" id="88036"/>
    <lineage>
        <taxon>Eukaryota</taxon>
        <taxon>Viridiplantae</taxon>
        <taxon>Streptophyta</taxon>
        <taxon>Embryophyta</taxon>
        <taxon>Tracheophyta</taxon>
        <taxon>Lycopodiopsida</taxon>
        <taxon>Selaginellales</taxon>
        <taxon>Selaginellaceae</taxon>
        <taxon>Selaginella</taxon>
    </lineage>
</organism>
<sequence>MVKLTVIARITDGLPLAEGMDTGLEEKELDFYKQQAKSLFKRLSHGQNQPSRMSVETGPYFFHYLIEGRVCYLTLCDRSYPKKLAFQYLEELQREFERLNHSQIETVARPYAFVKFDIFIQKTRKLYLDTRTQRNLSRLNDELYEVQQIMTRNIQEVLGVGDKLDQVSQLSTRLTAESRIFSDKARDLNRQALIRKWAPVVIVLSVVLIFLFMRRSIWG</sequence>
<dbReference type="STRING" id="88036.D8S389"/>
<dbReference type="PROSITE" id="PS50859">
    <property type="entry name" value="LONGIN"/>
    <property type="match status" value="1"/>
</dbReference>
<dbReference type="EMBL" id="GL377600">
    <property type="protein sequence ID" value="EFJ21222.1"/>
    <property type="molecule type" value="Genomic_DNA"/>
</dbReference>
<dbReference type="Gene3D" id="1.20.5.110">
    <property type="match status" value="1"/>
</dbReference>
<feature type="domain" description="Longin" evidence="14">
    <location>
        <begin position="6"/>
        <end position="120"/>
    </location>
</feature>
<evidence type="ECO:0000256" key="4">
    <source>
        <dbReference type="ARBA" id="ARBA00022448"/>
    </source>
</evidence>
<gene>
    <name evidence="17" type="ORF">SELMODRAFT_228494</name>
    <name evidence="16" type="ORF">SELMODRAFT_271384</name>
</gene>
<dbReference type="CDD" id="cd15866">
    <property type="entry name" value="R-SNARE_SEC22"/>
    <property type="match status" value="1"/>
</dbReference>
<dbReference type="Gramene" id="EFJ21222">
    <property type="protein sequence ID" value="EFJ21222"/>
    <property type="gene ID" value="SELMODRAFT_228494"/>
</dbReference>
<dbReference type="FunFam" id="1.20.5.110:FF:000028">
    <property type="entry name" value="25.3 kDa vesicle transport protein-like"/>
    <property type="match status" value="1"/>
</dbReference>
<feature type="domain" description="V-SNARE coiled-coil homology" evidence="15">
    <location>
        <begin position="135"/>
        <end position="195"/>
    </location>
</feature>
<keyword evidence="18" id="KW-1185">Reference proteome</keyword>
<dbReference type="SUPFAM" id="SSF58038">
    <property type="entry name" value="SNARE fusion complex"/>
    <property type="match status" value="1"/>
</dbReference>
<dbReference type="InterPro" id="IPR044565">
    <property type="entry name" value="Sec22"/>
</dbReference>
<dbReference type="GO" id="GO:0000139">
    <property type="term" value="C:Golgi membrane"/>
    <property type="evidence" value="ECO:0000318"/>
    <property type="project" value="GO_Central"/>
</dbReference>
<dbReference type="EMBL" id="GL377606">
    <property type="protein sequence ID" value="EFJ19332.1"/>
    <property type="molecule type" value="Genomic_DNA"/>
</dbReference>
<dbReference type="InterPro" id="IPR010908">
    <property type="entry name" value="Longin_dom"/>
</dbReference>
<dbReference type="GO" id="GO:0005789">
    <property type="term" value="C:endoplasmic reticulum membrane"/>
    <property type="evidence" value="ECO:0000318"/>
    <property type="project" value="GO_Central"/>
</dbReference>
<keyword evidence="6" id="KW-0256">Endoplasmic reticulum</keyword>
<dbReference type="InParanoid" id="D8S389"/>